<keyword evidence="1" id="KW-0902">Two-component regulatory system</keyword>
<dbReference type="PRINTS" id="PR00364">
    <property type="entry name" value="DISEASERSIST"/>
</dbReference>
<sequence length="914" mass="98924">MIATDGPGYRIIVDEDQLDLIRFDKALDEARHCATVDGEVAALETALGLYRGRVLPDGRSPVLTSAAAALEDRYLGARERLLELRLEQGRAHDVVSELMPLVAEHPLRESLSALLMVALYRVGRQADALRVYHDLRNLLAEQLGIDPSSAVNYRYQQILRNEPGLDAPPAARHDRPAGPPAPAPPPRSLPHDLPDFTGRETELARLLAHVPPAPADPADTPRAVRIVTVDGMAGSGKTALAVHAAHRVADRYPDGQIFLDLHGFSAHCEPVEPRDALGTLLRAVGVPADRIPDDPADREILWRGMTADRRMLLLFDNVLASDQVRPLIPAGPGCLVLVTSRPRLAGLDGAAPLPLPLLSAADGLALLGQLLGHRRVAAEQEAAAELVALSGRLPLALRIVASRLTNRPHWTLAYLAGRLREEHLRLDELTVEHRSVRTALHLSYAAVPPRHQELFRLLGAVPGTDFDRHAVAALAGLTPHTAETLLEDLLDARLLVQRTPGRYTFHSLVRALAREAAAHQPHTAHDARQRLLDYYLKITDEAADLLGPRRERPRPAGRHHTPAATPPLRDATDALGWFGAERANLLAAITHAEETGSDVHVARLPLAFAPYLHTRGHIEDELGVLRKASAAARRLGDPALEGAALTGMAAPFGHLGRVKEGLACAREALSLAERAGDRGGAAFCLGRIGMFHNALGQYENAITALHRALVLLSRADAHDEESTVLAALGEAQAALGRHAEALQTSRLVVLHSRQSGDTYGELTGLMGEAAAYAGAGQLDIALDRLAEASELARHTTTPDGQAPILAQYADIYRRQGRHREALHAGHTALQLLRRVRRPALSAAVHNVIGSVHRDRGDYERGEGHHQKARRLAQQAGLRRELTLALDGIAHARAHGEGPHEAKEHEPRGECSLVY</sequence>
<dbReference type="Pfam" id="PF13424">
    <property type="entry name" value="TPR_12"/>
    <property type="match status" value="1"/>
</dbReference>
<dbReference type="InterPro" id="IPR019734">
    <property type="entry name" value="TPR_rpt"/>
</dbReference>
<dbReference type="PANTHER" id="PTHR47691">
    <property type="entry name" value="REGULATOR-RELATED"/>
    <property type="match status" value="1"/>
</dbReference>
<dbReference type="AlphaFoldDB" id="A0A918EL42"/>
<dbReference type="SMART" id="SM00028">
    <property type="entry name" value="TPR"/>
    <property type="match status" value="6"/>
</dbReference>
<dbReference type="EMBL" id="BMSV01000004">
    <property type="protein sequence ID" value="GGQ04601.1"/>
    <property type="molecule type" value="Genomic_DNA"/>
</dbReference>
<dbReference type="Pfam" id="PF03704">
    <property type="entry name" value="BTAD"/>
    <property type="match status" value="1"/>
</dbReference>
<organism evidence="4 5">
    <name type="scientific">Streptomyces roseolilacinus</name>
    <dbReference type="NCBI Taxonomy" id="66904"/>
    <lineage>
        <taxon>Bacteria</taxon>
        <taxon>Bacillati</taxon>
        <taxon>Actinomycetota</taxon>
        <taxon>Actinomycetes</taxon>
        <taxon>Kitasatosporales</taxon>
        <taxon>Streptomycetaceae</taxon>
        <taxon>Streptomyces</taxon>
    </lineage>
</organism>
<accession>A0A918EL42</accession>
<dbReference type="InterPro" id="IPR011990">
    <property type="entry name" value="TPR-like_helical_dom_sf"/>
</dbReference>
<feature type="compositionally biased region" description="Basic and acidic residues" evidence="2">
    <location>
        <begin position="893"/>
        <end position="908"/>
    </location>
</feature>
<evidence type="ECO:0000256" key="2">
    <source>
        <dbReference type="SAM" id="MobiDB-lite"/>
    </source>
</evidence>
<reference evidence="4" key="2">
    <citation type="submission" date="2020-09" db="EMBL/GenBank/DDBJ databases">
        <authorList>
            <person name="Sun Q."/>
            <person name="Ohkuma M."/>
        </authorList>
    </citation>
    <scope>NUCLEOTIDE SEQUENCE</scope>
    <source>
        <strain evidence="4">JCM 4335</strain>
    </source>
</reference>
<dbReference type="CDD" id="cd15831">
    <property type="entry name" value="BTAD"/>
    <property type="match status" value="1"/>
</dbReference>
<dbReference type="GO" id="GO:0000160">
    <property type="term" value="P:phosphorelay signal transduction system"/>
    <property type="evidence" value="ECO:0007669"/>
    <property type="project" value="UniProtKB-KW"/>
</dbReference>
<gene>
    <name evidence="4" type="ORF">GCM10010249_23810</name>
</gene>
<feature type="region of interest" description="Disordered" evidence="2">
    <location>
        <begin position="163"/>
        <end position="196"/>
    </location>
</feature>
<dbReference type="InterPro" id="IPR027417">
    <property type="entry name" value="P-loop_NTPase"/>
</dbReference>
<feature type="domain" description="Bacterial transcriptional activator" evidence="3">
    <location>
        <begin position="18"/>
        <end position="159"/>
    </location>
</feature>
<evidence type="ECO:0000259" key="3">
    <source>
        <dbReference type="SMART" id="SM01043"/>
    </source>
</evidence>
<proteinExistence type="predicted"/>
<dbReference type="InterPro" id="IPR005158">
    <property type="entry name" value="BTAD"/>
</dbReference>
<evidence type="ECO:0000256" key="1">
    <source>
        <dbReference type="ARBA" id="ARBA00023012"/>
    </source>
</evidence>
<evidence type="ECO:0000313" key="4">
    <source>
        <dbReference type="EMBL" id="GGQ04601.1"/>
    </source>
</evidence>
<reference evidence="4" key="1">
    <citation type="journal article" date="2014" name="Int. J. Syst. Evol. Microbiol.">
        <title>Complete genome sequence of Corynebacterium casei LMG S-19264T (=DSM 44701T), isolated from a smear-ripened cheese.</title>
        <authorList>
            <consortium name="US DOE Joint Genome Institute (JGI-PGF)"/>
            <person name="Walter F."/>
            <person name="Albersmeier A."/>
            <person name="Kalinowski J."/>
            <person name="Ruckert C."/>
        </authorList>
    </citation>
    <scope>NUCLEOTIDE SEQUENCE</scope>
    <source>
        <strain evidence="4">JCM 4335</strain>
    </source>
</reference>
<feature type="region of interest" description="Disordered" evidence="2">
    <location>
        <begin position="893"/>
        <end position="914"/>
    </location>
</feature>
<protein>
    <submittedName>
        <fullName evidence="4">SARP family transcriptional regulator</fullName>
    </submittedName>
</protein>
<comment type="caution">
    <text evidence="4">The sequence shown here is derived from an EMBL/GenBank/DDBJ whole genome shotgun (WGS) entry which is preliminary data.</text>
</comment>
<dbReference type="Gene3D" id="3.40.50.300">
    <property type="entry name" value="P-loop containing nucleotide triphosphate hydrolases"/>
    <property type="match status" value="1"/>
</dbReference>
<evidence type="ECO:0000313" key="5">
    <source>
        <dbReference type="Proteomes" id="UP000654123"/>
    </source>
</evidence>
<name>A0A918EL42_9ACTN</name>
<dbReference type="Proteomes" id="UP000654123">
    <property type="component" value="Unassembled WGS sequence"/>
</dbReference>
<dbReference type="PANTHER" id="PTHR47691:SF3">
    <property type="entry name" value="HTH-TYPE TRANSCRIPTIONAL REGULATOR RV0890C-RELATED"/>
    <property type="match status" value="1"/>
</dbReference>
<feature type="region of interest" description="Disordered" evidence="2">
    <location>
        <begin position="546"/>
        <end position="569"/>
    </location>
</feature>
<dbReference type="SUPFAM" id="SSF48452">
    <property type="entry name" value="TPR-like"/>
    <property type="match status" value="3"/>
</dbReference>
<feature type="compositionally biased region" description="Pro residues" evidence="2">
    <location>
        <begin position="177"/>
        <end position="188"/>
    </location>
</feature>
<dbReference type="GO" id="GO:0043531">
    <property type="term" value="F:ADP binding"/>
    <property type="evidence" value="ECO:0007669"/>
    <property type="project" value="InterPro"/>
</dbReference>
<dbReference type="SUPFAM" id="SSF52540">
    <property type="entry name" value="P-loop containing nucleoside triphosphate hydrolases"/>
    <property type="match status" value="1"/>
</dbReference>
<keyword evidence="5" id="KW-1185">Reference proteome</keyword>
<dbReference type="Gene3D" id="1.25.40.10">
    <property type="entry name" value="Tetratricopeptide repeat domain"/>
    <property type="match status" value="3"/>
</dbReference>
<dbReference type="SMART" id="SM01043">
    <property type="entry name" value="BTAD"/>
    <property type="match status" value="1"/>
</dbReference>